<sequence>MSQKIKIKRGLRINLPQQLDIGELAFCTDTKELFIGTTSGNYLLGSSGNGGAVDISDSANNGYLIINGQEIQVYDDSKLKLSHLIDVNLTNKTNGYVLTYNTIEDKLELKPLPNVGEVSVSGGIGAIDLLNGELIETNDLKRPLEISNLIITDKTRNSLTLRWDNSPSGDVSKYKIYKDGILLTTVDYYQNNIKIENLQIYTSYTFKVTSVDNSNNESNGVIIQAKTFGNALLMEGLSGDYLRAPTLTFDEVELDFETDKSNSKYYGYYFDGRFDIGVSSFSTSDNGEIIESYWSEVYLNNNLITSPNYSWLPSNTRVKVKLKHTNLSTIGTGSSYIFSRYGAGAYPRGILYSVKFIKQGVVQAYYDFETGTDIDQSGNGKSLVYNGGIWI</sequence>
<comment type="caution">
    <text evidence="2">The sequence shown here is derived from an EMBL/GenBank/DDBJ whole genome shotgun (WGS) entry which is preliminary data.</text>
</comment>
<name>A0ABU6N7Z0_9BACI</name>
<dbReference type="SUPFAM" id="SSF49265">
    <property type="entry name" value="Fibronectin type III"/>
    <property type="match status" value="1"/>
</dbReference>
<dbReference type="Proteomes" id="UP001330749">
    <property type="component" value="Unassembled WGS sequence"/>
</dbReference>
<feature type="domain" description="Fibronectin type-III" evidence="1">
    <location>
        <begin position="145"/>
        <end position="228"/>
    </location>
</feature>
<keyword evidence="3" id="KW-1185">Reference proteome</keyword>
<evidence type="ECO:0000313" key="3">
    <source>
        <dbReference type="Proteomes" id="UP001330749"/>
    </source>
</evidence>
<dbReference type="Pfam" id="PF00041">
    <property type="entry name" value="fn3"/>
    <property type="match status" value="1"/>
</dbReference>
<dbReference type="InterPro" id="IPR041352">
    <property type="entry name" value="Mtd_N"/>
</dbReference>
<dbReference type="RefSeq" id="WP_327967126.1">
    <property type="nucleotide sequence ID" value="NZ_JARMQG010000084.1"/>
</dbReference>
<dbReference type="InterPro" id="IPR036116">
    <property type="entry name" value="FN3_sf"/>
</dbReference>
<accession>A0ABU6N7Z0</accession>
<dbReference type="SMART" id="SM00060">
    <property type="entry name" value="FN3"/>
    <property type="match status" value="1"/>
</dbReference>
<dbReference type="InterPro" id="IPR013783">
    <property type="entry name" value="Ig-like_fold"/>
</dbReference>
<dbReference type="CDD" id="cd00063">
    <property type="entry name" value="FN3"/>
    <property type="match status" value="1"/>
</dbReference>
<dbReference type="InterPro" id="IPR003961">
    <property type="entry name" value="FN3_dom"/>
</dbReference>
<evidence type="ECO:0000259" key="1">
    <source>
        <dbReference type="PROSITE" id="PS50853"/>
    </source>
</evidence>
<dbReference type="EMBL" id="JARMQG010000084">
    <property type="protein sequence ID" value="MED3562225.1"/>
    <property type="molecule type" value="Genomic_DNA"/>
</dbReference>
<proteinExistence type="predicted"/>
<reference evidence="2 3" key="1">
    <citation type="submission" date="2023-03" db="EMBL/GenBank/DDBJ databases">
        <title>Bacillus Genome Sequencing.</title>
        <authorList>
            <person name="Dunlap C."/>
        </authorList>
    </citation>
    <scope>NUCLEOTIDE SEQUENCE [LARGE SCALE GENOMIC DNA]</scope>
    <source>
        <strain evidence="2 3">B-14544</strain>
    </source>
</reference>
<protein>
    <submittedName>
        <fullName evidence="2">Fibronectin type III domain-containing protein</fullName>
    </submittedName>
</protein>
<gene>
    <name evidence="2" type="ORF">P4447_07140</name>
</gene>
<dbReference type="Pfam" id="PF18454">
    <property type="entry name" value="Mtd_N"/>
    <property type="match status" value="1"/>
</dbReference>
<dbReference type="Gene3D" id="2.60.40.10">
    <property type="entry name" value="Immunoglobulins"/>
    <property type="match status" value="1"/>
</dbReference>
<organism evidence="2 3">
    <name type="scientific">Bacillus xiapuensis</name>
    <dbReference type="NCBI Taxonomy" id="2014075"/>
    <lineage>
        <taxon>Bacteria</taxon>
        <taxon>Bacillati</taxon>
        <taxon>Bacillota</taxon>
        <taxon>Bacilli</taxon>
        <taxon>Bacillales</taxon>
        <taxon>Bacillaceae</taxon>
        <taxon>Bacillus</taxon>
    </lineage>
</organism>
<dbReference type="PROSITE" id="PS50853">
    <property type="entry name" value="FN3"/>
    <property type="match status" value="1"/>
</dbReference>
<evidence type="ECO:0000313" key="2">
    <source>
        <dbReference type="EMBL" id="MED3562225.1"/>
    </source>
</evidence>